<dbReference type="Pfam" id="PF02036">
    <property type="entry name" value="SCP2"/>
    <property type="match status" value="1"/>
</dbReference>
<evidence type="ECO:0000313" key="3">
    <source>
        <dbReference type="Proteomes" id="UP000541352"/>
    </source>
</evidence>
<keyword evidence="3" id="KW-1185">Reference proteome</keyword>
<proteinExistence type="predicted"/>
<gene>
    <name evidence="2" type="ORF">FHS57_005595</name>
</gene>
<feature type="domain" description="SCP2" evidence="1">
    <location>
        <begin position="29"/>
        <end position="97"/>
    </location>
</feature>
<organism evidence="2 3">
    <name type="scientific">Runella defluvii</name>
    <dbReference type="NCBI Taxonomy" id="370973"/>
    <lineage>
        <taxon>Bacteria</taxon>
        <taxon>Pseudomonadati</taxon>
        <taxon>Bacteroidota</taxon>
        <taxon>Cytophagia</taxon>
        <taxon>Cytophagales</taxon>
        <taxon>Spirosomataceae</taxon>
        <taxon>Runella</taxon>
    </lineage>
</organism>
<evidence type="ECO:0000313" key="2">
    <source>
        <dbReference type="EMBL" id="MBB3841567.1"/>
    </source>
</evidence>
<dbReference type="InterPro" id="IPR003033">
    <property type="entry name" value="SCP2_sterol-bd_dom"/>
</dbReference>
<evidence type="ECO:0000259" key="1">
    <source>
        <dbReference type="Pfam" id="PF02036"/>
    </source>
</evidence>
<dbReference type="AlphaFoldDB" id="A0A7W5ZPZ3"/>
<name>A0A7W5ZPZ3_9BACT</name>
<accession>A0A7W5ZPZ3</accession>
<reference evidence="2 3" key="1">
    <citation type="submission" date="2020-08" db="EMBL/GenBank/DDBJ databases">
        <title>Genomic Encyclopedia of Type Strains, Phase IV (KMG-IV): sequencing the most valuable type-strain genomes for metagenomic binning, comparative biology and taxonomic classification.</title>
        <authorList>
            <person name="Goeker M."/>
        </authorList>
    </citation>
    <scope>NUCLEOTIDE SEQUENCE [LARGE SCALE GENOMIC DNA]</scope>
    <source>
        <strain evidence="2 3">DSM 17976</strain>
    </source>
</reference>
<protein>
    <submittedName>
        <fullName evidence="2">Putative sterol carrier protein</fullName>
    </submittedName>
</protein>
<dbReference type="Proteomes" id="UP000541352">
    <property type="component" value="Unassembled WGS sequence"/>
</dbReference>
<dbReference type="SUPFAM" id="SSF55718">
    <property type="entry name" value="SCP-like"/>
    <property type="match status" value="1"/>
</dbReference>
<dbReference type="InterPro" id="IPR036527">
    <property type="entry name" value="SCP2_sterol-bd_dom_sf"/>
</dbReference>
<dbReference type="Gene3D" id="3.30.1050.10">
    <property type="entry name" value="SCP2 sterol-binding domain"/>
    <property type="match status" value="1"/>
</dbReference>
<sequence length="99" mass="10746">MSLQTLTEKVKTLVGTDSGLDASFKFVTDEGVVFVDTKQVPNIVSNEDLETDCAMEITTKNALDLINGDLNPMMGYMMGKFKIKGDMAVAMKIAQTFGS</sequence>
<dbReference type="EMBL" id="JACIBY010000018">
    <property type="protein sequence ID" value="MBB3841567.1"/>
    <property type="molecule type" value="Genomic_DNA"/>
</dbReference>
<dbReference type="RefSeq" id="WP_183979321.1">
    <property type="nucleotide sequence ID" value="NZ_JACIBY010000018.1"/>
</dbReference>
<comment type="caution">
    <text evidence="2">The sequence shown here is derived from an EMBL/GenBank/DDBJ whole genome shotgun (WGS) entry which is preliminary data.</text>
</comment>